<evidence type="ECO:0000313" key="2">
    <source>
        <dbReference type="Proteomes" id="UP000319557"/>
    </source>
</evidence>
<evidence type="ECO:0000313" key="1">
    <source>
        <dbReference type="EMBL" id="QDS86156.1"/>
    </source>
</evidence>
<reference evidence="1 2" key="1">
    <citation type="submission" date="2019-02" db="EMBL/GenBank/DDBJ databases">
        <title>Deep-cultivation of Planctomycetes and their phenomic and genomic characterization uncovers novel biology.</title>
        <authorList>
            <person name="Wiegand S."/>
            <person name="Jogler M."/>
            <person name="Boedeker C."/>
            <person name="Pinto D."/>
            <person name="Vollmers J."/>
            <person name="Rivas-Marin E."/>
            <person name="Kohn T."/>
            <person name="Peeters S.H."/>
            <person name="Heuer A."/>
            <person name="Rast P."/>
            <person name="Oberbeckmann S."/>
            <person name="Bunk B."/>
            <person name="Jeske O."/>
            <person name="Meyerdierks A."/>
            <person name="Storesund J.E."/>
            <person name="Kallscheuer N."/>
            <person name="Luecker S."/>
            <person name="Lage O.M."/>
            <person name="Pohl T."/>
            <person name="Merkel B.J."/>
            <person name="Hornburger P."/>
            <person name="Mueller R.-W."/>
            <person name="Bruemmer F."/>
            <person name="Labrenz M."/>
            <person name="Spormann A.M."/>
            <person name="Op den Camp H."/>
            <person name="Overmann J."/>
            <person name="Amann R."/>
            <person name="Jetten M.S.M."/>
            <person name="Mascher T."/>
            <person name="Medema M.H."/>
            <person name="Devos D.P."/>
            <person name="Kaster A.-K."/>
            <person name="Ovreas L."/>
            <person name="Rohde M."/>
            <person name="Galperin M.Y."/>
            <person name="Jogler C."/>
        </authorList>
    </citation>
    <scope>NUCLEOTIDE SEQUENCE [LARGE SCALE GENOMIC DNA]</scope>
    <source>
        <strain evidence="1 2">EC9</strain>
    </source>
</reference>
<dbReference type="Proteomes" id="UP000319557">
    <property type="component" value="Chromosome"/>
</dbReference>
<protein>
    <submittedName>
        <fullName evidence="1">Uncharacterized protein</fullName>
    </submittedName>
</protein>
<proteinExistence type="predicted"/>
<keyword evidence="2" id="KW-1185">Reference proteome</keyword>
<accession>A0A517LU70</accession>
<dbReference type="KEGG" id="ruv:EC9_03150"/>
<sequence length="85" mass="9394">MGWAYFVRDAHFCGSNRVTGPCGGFRVLGGATRRFVERLVCNYLRCGFIVLPASFCQSSKRTVTELLSRTGASHSRRVDCQNVGC</sequence>
<organism evidence="1 2">
    <name type="scientific">Rosistilla ulvae</name>
    <dbReference type="NCBI Taxonomy" id="1930277"/>
    <lineage>
        <taxon>Bacteria</taxon>
        <taxon>Pseudomonadati</taxon>
        <taxon>Planctomycetota</taxon>
        <taxon>Planctomycetia</taxon>
        <taxon>Pirellulales</taxon>
        <taxon>Pirellulaceae</taxon>
        <taxon>Rosistilla</taxon>
    </lineage>
</organism>
<name>A0A517LU70_9BACT</name>
<gene>
    <name evidence="1" type="ORF">EC9_03150</name>
</gene>
<dbReference type="EMBL" id="CP036261">
    <property type="protein sequence ID" value="QDS86156.1"/>
    <property type="molecule type" value="Genomic_DNA"/>
</dbReference>
<dbReference type="AlphaFoldDB" id="A0A517LU70"/>